<dbReference type="CDD" id="cd15457">
    <property type="entry name" value="NADAR"/>
    <property type="match status" value="1"/>
</dbReference>
<dbReference type="Gene3D" id="1.10.357.40">
    <property type="entry name" value="YbiA-like"/>
    <property type="match status" value="1"/>
</dbReference>
<dbReference type="AlphaFoldDB" id="A0A5S3QER4"/>
<dbReference type="NCBIfam" id="TIGR02464">
    <property type="entry name" value="ribofla_fusion"/>
    <property type="match status" value="1"/>
</dbReference>
<feature type="domain" description="NADAR" evidence="3">
    <location>
        <begin position="22"/>
        <end position="180"/>
    </location>
</feature>
<protein>
    <submittedName>
        <fullName evidence="4">NADAR family protein</fullName>
    </submittedName>
</protein>
<keyword evidence="5" id="KW-1185">Reference proteome</keyword>
<evidence type="ECO:0000313" key="4">
    <source>
        <dbReference type="EMBL" id="TMM55747.1"/>
    </source>
</evidence>
<dbReference type="OrthoDB" id="67297at2"/>
<accession>A0A5S3QER4</accession>
<dbReference type="SUPFAM" id="SSF143990">
    <property type="entry name" value="YbiA-like"/>
    <property type="match status" value="1"/>
</dbReference>
<evidence type="ECO:0000259" key="3">
    <source>
        <dbReference type="Pfam" id="PF08719"/>
    </source>
</evidence>
<evidence type="ECO:0000313" key="5">
    <source>
        <dbReference type="Proteomes" id="UP000310314"/>
    </source>
</evidence>
<reference evidence="4 5" key="1">
    <citation type="submission" date="2019-05" db="EMBL/GenBank/DDBJ databases">
        <authorList>
            <person name="Zhang J.-Y."/>
            <person name="Feg X."/>
            <person name="Du Z.-J."/>
        </authorList>
    </citation>
    <scope>NUCLEOTIDE SEQUENCE [LARGE SCALE GENOMIC DNA]</scope>
    <source>
        <strain evidence="4 5">RZ26</strain>
    </source>
</reference>
<dbReference type="EMBL" id="VATY01000003">
    <property type="protein sequence ID" value="TMM55747.1"/>
    <property type="molecule type" value="Genomic_DNA"/>
</dbReference>
<comment type="catalytic activity">
    <reaction evidence="1">
        <text>5-amino-6-(5-phospho-D-ribosylamino)uracil + H2O = 5,6-diaminouracil + D-ribose 5-phosphate</text>
        <dbReference type="Rhea" id="RHEA:55020"/>
        <dbReference type="ChEBI" id="CHEBI:15377"/>
        <dbReference type="ChEBI" id="CHEBI:46252"/>
        <dbReference type="ChEBI" id="CHEBI:58453"/>
        <dbReference type="ChEBI" id="CHEBI:78346"/>
    </reaction>
</comment>
<dbReference type="InterPro" id="IPR012816">
    <property type="entry name" value="NADAR"/>
</dbReference>
<dbReference type="InterPro" id="IPR037238">
    <property type="entry name" value="YbiA-like_sf"/>
</dbReference>
<comment type="caution">
    <text evidence="4">The sequence shown here is derived from an EMBL/GenBank/DDBJ whole genome shotgun (WGS) entry which is preliminary data.</text>
</comment>
<gene>
    <name evidence="4" type="ORF">FEE95_13885</name>
</gene>
<evidence type="ECO:0000256" key="1">
    <source>
        <dbReference type="ARBA" id="ARBA00000022"/>
    </source>
</evidence>
<dbReference type="Pfam" id="PF08719">
    <property type="entry name" value="NADAR"/>
    <property type="match status" value="1"/>
</dbReference>
<proteinExistence type="predicted"/>
<organism evidence="4 5">
    <name type="scientific">Maribacter algarum</name>
    <name type="common">ex Zhang et al. 2020</name>
    <dbReference type="NCBI Taxonomy" id="2578118"/>
    <lineage>
        <taxon>Bacteria</taxon>
        <taxon>Pseudomonadati</taxon>
        <taxon>Bacteroidota</taxon>
        <taxon>Flavobacteriia</taxon>
        <taxon>Flavobacteriales</taxon>
        <taxon>Flavobacteriaceae</taxon>
        <taxon>Maribacter</taxon>
    </lineage>
</organism>
<dbReference type="RefSeq" id="WP_138658617.1">
    <property type="nucleotide sequence ID" value="NZ_VATY01000003.1"/>
</dbReference>
<comment type="catalytic activity">
    <reaction evidence="2">
        <text>2,5-diamino-6-hydroxy-4-(5-phosphoribosylamino)-pyrimidine + H2O = 2,5,6-triamino-4-hydroxypyrimidine + D-ribose 5-phosphate</text>
        <dbReference type="Rhea" id="RHEA:23436"/>
        <dbReference type="ChEBI" id="CHEBI:15377"/>
        <dbReference type="ChEBI" id="CHEBI:58614"/>
        <dbReference type="ChEBI" id="CHEBI:78346"/>
        <dbReference type="ChEBI" id="CHEBI:137796"/>
    </reaction>
</comment>
<name>A0A5S3QER4_9FLAO</name>
<dbReference type="Proteomes" id="UP000310314">
    <property type="component" value="Unassembled WGS sequence"/>
</dbReference>
<sequence>MKYTLDIIKQEFDQNENLKFLFFWGHTPSKDGSVIKSCFSQWWRSSFTKENETYKTAEHFMMAEKARLFKDLEIRAKIIACEHPAEAKKLGRKVANFDPKIWNEEKYAIVKEANYLKFSQHTDLKEFLLNTKDRILVEASPVDAIWGIGLAQNDSDAQNPNLWQGENLLGFALMEVRDDINSNL</sequence>
<evidence type="ECO:0000256" key="2">
    <source>
        <dbReference type="ARBA" id="ARBA00000751"/>
    </source>
</evidence>